<evidence type="ECO:0000313" key="2">
    <source>
        <dbReference type="Proteomes" id="UP000233782"/>
    </source>
</evidence>
<reference evidence="1 2" key="1">
    <citation type="submission" date="2017-12" db="EMBL/GenBank/DDBJ databases">
        <title>Genomic Encyclopedia of Type Strains, Phase III (KMG-III): the genomes of soil and plant-associated and newly described type strains.</title>
        <authorList>
            <person name="Whitman W."/>
        </authorList>
    </citation>
    <scope>NUCLEOTIDE SEQUENCE [LARGE SCALE GENOMIC DNA]</scope>
    <source>
        <strain evidence="1 2">LP43</strain>
    </source>
</reference>
<dbReference type="AlphaFoldDB" id="A0A2N3U9T0"/>
<keyword evidence="2" id="KW-1185">Reference proteome</keyword>
<sequence length="59" mass="6862">MAKTINFTALTSGTELTTPQGKGRFLHYKKGNFRNQNVRIEHYNGKQIWYSEEVLKAMN</sequence>
<comment type="caution">
    <text evidence="1">The sequence shown here is derived from an EMBL/GenBank/DDBJ whole genome shotgun (WGS) entry which is preliminary data.</text>
</comment>
<evidence type="ECO:0000313" key="1">
    <source>
        <dbReference type="EMBL" id="PKV63539.1"/>
    </source>
</evidence>
<name>A0A2N3U9T0_9BACT</name>
<organism evidence="1 2">
    <name type="scientific">Pontibacter ramchanderi</name>
    <dbReference type="NCBI Taxonomy" id="1179743"/>
    <lineage>
        <taxon>Bacteria</taxon>
        <taxon>Pseudomonadati</taxon>
        <taxon>Bacteroidota</taxon>
        <taxon>Cytophagia</taxon>
        <taxon>Cytophagales</taxon>
        <taxon>Hymenobacteraceae</taxon>
        <taxon>Pontibacter</taxon>
    </lineage>
</organism>
<proteinExistence type="predicted"/>
<protein>
    <submittedName>
        <fullName evidence="1">Uncharacterized protein</fullName>
    </submittedName>
</protein>
<dbReference type="EMBL" id="PJMU01000003">
    <property type="protein sequence ID" value="PKV63539.1"/>
    <property type="molecule type" value="Genomic_DNA"/>
</dbReference>
<dbReference type="OrthoDB" id="854112at2"/>
<dbReference type="Proteomes" id="UP000233782">
    <property type="component" value="Unassembled WGS sequence"/>
</dbReference>
<accession>A0A2N3U9T0</accession>
<gene>
    <name evidence="1" type="ORF">BD749_3383</name>
</gene>
<dbReference type="RefSeq" id="WP_101446397.1">
    <property type="nucleotide sequence ID" value="NZ_PJMU01000003.1"/>
</dbReference>